<evidence type="ECO:0000313" key="1">
    <source>
        <dbReference type="EMBL" id="CAK9178920.1"/>
    </source>
</evidence>
<name>A0ABC8UEG6_9AQUA</name>
<dbReference type="InterPro" id="IPR036890">
    <property type="entry name" value="HATPase_C_sf"/>
</dbReference>
<dbReference type="SUPFAM" id="SSF55874">
    <property type="entry name" value="ATPase domain of HSP90 chaperone/DNA topoisomerase II/histidine kinase"/>
    <property type="match status" value="1"/>
</dbReference>
<sequence length="127" mass="14556">MAATIAVFSDGCSPWMTWQLQSPFLSRNFMEMVTREFNLGEALEVVKNQVMILSRERQVQVIYDSPAEVSSMSLYGDNLRLQQVLSDFLTNALLFTPAFEGSSVLLRLNPRKQRIGTKMHVVHLEFR</sequence>
<gene>
    <name evidence="1" type="ORF">ILEXP_LOCUS48851</name>
</gene>
<dbReference type="Gene3D" id="3.30.565.10">
    <property type="entry name" value="Histidine kinase-like ATPase, C-terminal domain"/>
    <property type="match status" value="1"/>
</dbReference>
<organism evidence="1 2">
    <name type="scientific">Ilex paraguariensis</name>
    <name type="common">yerba mate</name>
    <dbReference type="NCBI Taxonomy" id="185542"/>
    <lineage>
        <taxon>Eukaryota</taxon>
        <taxon>Viridiplantae</taxon>
        <taxon>Streptophyta</taxon>
        <taxon>Embryophyta</taxon>
        <taxon>Tracheophyta</taxon>
        <taxon>Spermatophyta</taxon>
        <taxon>Magnoliopsida</taxon>
        <taxon>eudicotyledons</taxon>
        <taxon>Gunneridae</taxon>
        <taxon>Pentapetalae</taxon>
        <taxon>asterids</taxon>
        <taxon>campanulids</taxon>
        <taxon>Aquifoliales</taxon>
        <taxon>Aquifoliaceae</taxon>
        <taxon>Ilex</taxon>
    </lineage>
</organism>
<proteinExistence type="predicted"/>
<reference evidence="1 2" key="1">
    <citation type="submission" date="2024-02" db="EMBL/GenBank/DDBJ databases">
        <authorList>
            <person name="Vignale AGUSTIN F."/>
            <person name="Sosa J E."/>
            <person name="Modenutti C."/>
        </authorList>
    </citation>
    <scope>NUCLEOTIDE SEQUENCE [LARGE SCALE GENOMIC DNA]</scope>
</reference>
<dbReference type="Proteomes" id="UP001642360">
    <property type="component" value="Unassembled WGS sequence"/>
</dbReference>
<evidence type="ECO:0000313" key="2">
    <source>
        <dbReference type="Proteomes" id="UP001642360"/>
    </source>
</evidence>
<dbReference type="EMBL" id="CAUOFW020007362">
    <property type="protein sequence ID" value="CAK9178920.1"/>
    <property type="molecule type" value="Genomic_DNA"/>
</dbReference>
<accession>A0ABC8UEG6</accession>
<keyword evidence="2" id="KW-1185">Reference proteome</keyword>
<protein>
    <submittedName>
        <fullName evidence="1">Uncharacterized protein</fullName>
    </submittedName>
</protein>
<comment type="caution">
    <text evidence="1">The sequence shown here is derived from an EMBL/GenBank/DDBJ whole genome shotgun (WGS) entry which is preliminary data.</text>
</comment>
<dbReference type="AlphaFoldDB" id="A0ABC8UEG6"/>